<comment type="caution">
    <text evidence="3">The sequence shown here is derived from an EMBL/GenBank/DDBJ whole genome shotgun (WGS) entry which is preliminary data.</text>
</comment>
<dbReference type="GO" id="GO:0015031">
    <property type="term" value="P:protein transport"/>
    <property type="evidence" value="ECO:0007669"/>
    <property type="project" value="InterPro"/>
</dbReference>
<evidence type="ECO:0000313" key="3">
    <source>
        <dbReference type="EMBL" id="EDA8247162.1"/>
    </source>
</evidence>
<dbReference type="EMBL" id="AAHISR010000047">
    <property type="protein sequence ID" value="EBW5674238.1"/>
    <property type="molecule type" value="Genomic_DNA"/>
</dbReference>
<dbReference type="InterPro" id="IPR047754">
    <property type="entry name" value="T3SS_SctI-like"/>
</dbReference>
<evidence type="ECO:0000313" key="2">
    <source>
        <dbReference type="EMBL" id="EBZ4208359.1"/>
    </source>
</evidence>
<dbReference type="AlphaFoldDB" id="A0A5J1SWR8"/>
<proteinExistence type="predicted"/>
<dbReference type="InterPro" id="IPR037203">
    <property type="entry name" value="T3SS_needle-like_sf"/>
</dbReference>
<dbReference type="RefSeq" id="WP_263258463.1">
    <property type="nucleotide sequence ID" value="NZ_CP082930.1"/>
</dbReference>
<dbReference type="NCBIfam" id="NF038054">
    <property type="entry name" value="T3SS_SctI"/>
    <property type="match status" value="1"/>
</dbReference>
<dbReference type="SUPFAM" id="SSF140129">
    <property type="entry name" value="MxiH-like"/>
    <property type="match status" value="1"/>
</dbReference>
<organism evidence="3">
    <name type="scientific">Salmonella enterica subsp. enterica serovar London</name>
    <dbReference type="NCBI Taxonomy" id="149390"/>
    <lineage>
        <taxon>Bacteria</taxon>
        <taxon>Pseudomonadati</taxon>
        <taxon>Pseudomonadota</taxon>
        <taxon>Gammaproteobacteria</taxon>
        <taxon>Enterobacterales</taxon>
        <taxon>Enterobacteriaceae</taxon>
        <taxon>Salmonella</taxon>
    </lineage>
</organism>
<dbReference type="EMBL" id="AALLJB010000078">
    <property type="protein sequence ID" value="EDA8247162.1"/>
    <property type="molecule type" value="Genomic_DNA"/>
</dbReference>
<dbReference type="EMBL" id="AAHRBT010000043">
    <property type="protein sequence ID" value="EBZ4208359.1"/>
    <property type="molecule type" value="Genomic_DNA"/>
</dbReference>
<sequence length="103" mass="11488">MILQPDLLTNLTKLTLDKCESGDTVSVYENNYSDIVSGLFNKVSETDLNFKNSINSLNSVQLTSNPQYLLLLQKYLGEYSNYVSLVSTLARKGVSTIETLEKS</sequence>
<evidence type="ECO:0000313" key="1">
    <source>
        <dbReference type="EMBL" id="EBW5674238.1"/>
    </source>
</evidence>
<reference evidence="3" key="1">
    <citation type="submission" date="2018-07" db="EMBL/GenBank/DDBJ databases">
        <authorList>
            <person name="Ashton P.M."/>
            <person name="Dallman T."/>
            <person name="Nair S."/>
            <person name="De Pinna E."/>
            <person name="Peters T."/>
            <person name="Grant K."/>
        </authorList>
    </citation>
    <scope>NUCLEOTIDE SEQUENCE</scope>
    <source>
        <strain evidence="3">186598</strain>
        <strain evidence="1">196404</strain>
        <strain evidence="2">623457</strain>
    </source>
</reference>
<accession>A0A5J1SWR8</accession>
<gene>
    <name evidence="3" type="ORF">A4I94_22525</name>
    <name evidence="1" type="ORF">DPY77_24245</name>
    <name evidence="2" type="ORF">EBC19_23820</name>
</gene>
<protein>
    <submittedName>
        <fullName evidence="3">Type III secretion system protein</fullName>
    </submittedName>
</protein>
<name>A0A5J1SWR8_SALET</name>